<dbReference type="SUPFAM" id="SSF48452">
    <property type="entry name" value="TPR-like"/>
    <property type="match status" value="1"/>
</dbReference>
<dbReference type="HOGENOM" id="CLU_001305_0_1_1"/>
<evidence type="ECO:0000313" key="3">
    <source>
        <dbReference type="EMBL" id="KEP48980.1"/>
    </source>
</evidence>
<gene>
    <name evidence="3" type="ORF">V565_111050</name>
</gene>
<dbReference type="InterPro" id="IPR011990">
    <property type="entry name" value="TPR-like_helical_dom_sf"/>
</dbReference>
<proteinExistence type="predicted"/>
<dbReference type="InterPro" id="IPR024983">
    <property type="entry name" value="CHAT_dom"/>
</dbReference>
<protein>
    <submittedName>
        <fullName evidence="3">Putative aromatic di-alanine and TPR containing protein</fullName>
    </submittedName>
</protein>
<comment type="caution">
    <text evidence="3">The sequence shown here is derived from an EMBL/GenBank/DDBJ whole genome shotgun (WGS) entry which is preliminary data.</text>
</comment>
<dbReference type="Proteomes" id="UP000027456">
    <property type="component" value="Unassembled WGS sequence"/>
</dbReference>
<dbReference type="PANTHER" id="PTHR10098">
    <property type="entry name" value="RAPSYN-RELATED"/>
    <property type="match status" value="1"/>
</dbReference>
<keyword evidence="4" id="KW-1185">Reference proteome</keyword>
<organism evidence="3 4">
    <name type="scientific">Rhizoctonia solani 123E</name>
    <dbReference type="NCBI Taxonomy" id="1423351"/>
    <lineage>
        <taxon>Eukaryota</taxon>
        <taxon>Fungi</taxon>
        <taxon>Dikarya</taxon>
        <taxon>Basidiomycota</taxon>
        <taxon>Agaricomycotina</taxon>
        <taxon>Agaricomycetes</taxon>
        <taxon>Cantharellales</taxon>
        <taxon>Ceratobasidiaceae</taxon>
        <taxon>Rhizoctonia</taxon>
    </lineage>
</organism>
<dbReference type="EMBL" id="AZST01000426">
    <property type="protein sequence ID" value="KEP48980.1"/>
    <property type="molecule type" value="Genomic_DNA"/>
</dbReference>
<sequence length="949" mass="106654">MDFPGRLNNLANSYRHRFERLGNIDDCNNAIEFASRAVSLTPIDHSGLASMLYNLSSSYGSRFNRLGDLVDCEAAIEHGTRAVVLTPETNADFPTKLGSLSYFYGTRFRRLDRIQDINKAIDYAARAVQLAPEEHADLPTWLGHLGTAHHSRFGRLGELHDIDKAITHKHSAIMLTSEDHSDLPTRLSNLGISYIDRFNRLDEAEDLDKAIRYGARAVSLAPDNHADLAIWLSNLSNSYSSRFEHSAQLDDLQKEIEFVARAVELTPGNHPYMPIYLMNLGRSKETRFKQLGNLDDLENAMVHEFRAIELAPKGHARLPAWLCNLGVSYELRFERLGALEDLHKGVELMTRAVDLAPETHAALPHWLFQLANAHISQFQTLDKSQFMLKAVDCLQKAATSSVWHPKTILRAARTWGRQASKHSVSNPVEAYETALRLVPRLIWFGFTVDKRYENLHLMEDLASEAAAAALNAHKYDPALEWLEQTRSIVWNQMSQLRTPVDQLDSVQPALATRLRCVTHQLQNYELNIDRSNGIAHFEEFSLEETAQQHRRCAEQYENVLSEIRELPEFQDFLRPKKVLELARATRNGPVVIVNCDRRRCDALTLVPGNYKVACISLPNFSYTKAMKASKWIIHSLGQLNLRERASGSGPPRRPFSSDEDENSDEYERLLQELWDDIVKPVLEFLGYLRPAEGDLPHITWCLTGPLSFLPLHAAGYYDQPGAMLSDYAISSYTPTLGALLKSPLPDYESGCGILAISQVSTPGQSHLPGTAKEVAQINHHTKHAIRYTRLHDSDATVEAVLDAMESHDWVHLACHAHQNAYNPSDSGFFLHNGTLNISSIRQRQFRGKGLAFLSACQTATGEINLADEAVHLASGMLMAGYPSVIATMWSVMDSDAPFVADKVYGHLLRDGKMNCKGAARALHYAVAELRENIGYKEFTRWIPYIHIGS</sequence>
<dbReference type="PANTHER" id="PTHR10098:SF108">
    <property type="entry name" value="TETRATRICOPEPTIDE REPEAT PROTEIN 28"/>
    <property type="match status" value="1"/>
</dbReference>
<evidence type="ECO:0000259" key="2">
    <source>
        <dbReference type="Pfam" id="PF12770"/>
    </source>
</evidence>
<reference evidence="3 4" key="1">
    <citation type="submission" date="2013-12" db="EMBL/GenBank/DDBJ databases">
        <authorList>
            <person name="Cubeta M."/>
            <person name="Pakala S."/>
            <person name="Fedorova N."/>
            <person name="Thomas E."/>
            <person name="Dean R."/>
            <person name="Jabaji S."/>
            <person name="Neate S."/>
            <person name="Toda T."/>
            <person name="Tavantzis S."/>
            <person name="Vilgalys R."/>
            <person name="Bharathan N."/>
            <person name="Pakala S."/>
            <person name="Losada L.S."/>
            <person name="Zafar N."/>
            <person name="Nierman W."/>
        </authorList>
    </citation>
    <scope>NUCLEOTIDE SEQUENCE [LARGE SCALE GENOMIC DNA]</scope>
    <source>
        <strain evidence="3 4">123E</strain>
    </source>
</reference>
<evidence type="ECO:0000256" key="1">
    <source>
        <dbReference type="SAM" id="MobiDB-lite"/>
    </source>
</evidence>
<dbReference type="Gene3D" id="1.25.40.10">
    <property type="entry name" value="Tetratricopeptide repeat domain"/>
    <property type="match status" value="3"/>
</dbReference>
<feature type="region of interest" description="Disordered" evidence="1">
    <location>
        <begin position="643"/>
        <end position="662"/>
    </location>
</feature>
<feature type="domain" description="CHAT" evidence="2">
    <location>
        <begin position="668"/>
        <end position="949"/>
    </location>
</feature>
<name>A0A074RUH1_9AGAM</name>
<dbReference type="OrthoDB" id="9991317at2759"/>
<accession>A0A074RUH1</accession>
<evidence type="ECO:0000313" key="4">
    <source>
        <dbReference type="Proteomes" id="UP000027456"/>
    </source>
</evidence>
<dbReference type="Pfam" id="PF12770">
    <property type="entry name" value="CHAT"/>
    <property type="match status" value="1"/>
</dbReference>
<dbReference type="STRING" id="1423351.A0A074RUH1"/>
<dbReference type="AlphaFoldDB" id="A0A074RUH1"/>